<reference evidence="8 9" key="1">
    <citation type="journal article" date="2005" name="PLoS Biol.">
        <title>The genomes of Oryza sativa: a history of duplications.</title>
        <authorList>
            <person name="Yu J."/>
            <person name="Wang J."/>
            <person name="Lin W."/>
            <person name="Li S."/>
            <person name="Li H."/>
            <person name="Zhou J."/>
            <person name="Ni P."/>
            <person name="Dong W."/>
            <person name="Hu S."/>
            <person name="Zeng C."/>
            <person name="Zhang J."/>
            <person name="Zhang Y."/>
            <person name="Li R."/>
            <person name="Xu Z."/>
            <person name="Li S."/>
            <person name="Li X."/>
            <person name="Zheng H."/>
            <person name="Cong L."/>
            <person name="Lin L."/>
            <person name="Yin J."/>
            <person name="Geng J."/>
            <person name="Li G."/>
            <person name="Shi J."/>
            <person name="Liu J."/>
            <person name="Lv H."/>
            <person name="Li J."/>
            <person name="Wang J."/>
            <person name="Deng Y."/>
            <person name="Ran L."/>
            <person name="Shi X."/>
            <person name="Wang X."/>
            <person name="Wu Q."/>
            <person name="Li C."/>
            <person name="Ren X."/>
            <person name="Wang J."/>
            <person name="Wang X."/>
            <person name="Li D."/>
            <person name="Liu D."/>
            <person name="Zhang X."/>
            <person name="Ji Z."/>
            <person name="Zhao W."/>
            <person name="Sun Y."/>
            <person name="Zhang Z."/>
            <person name="Bao J."/>
            <person name="Han Y."/>
            <person name="Dong L."/>
            <person name="Ji J."/>
            <person name="Chen P."/>
            <person name="Wu S."/>
            <person name="Liu J."/>
            <person name="Xiao Y."/>
            <person name="Bu D."/>
            <person name="Tan J."/>
            <person name="Yang L."/>
            <person name="Ye C."/>
            <person name="Zhang J."/>
            <person name="Xu J."/>
            <person name="Zhou Y."/>
            <person name="Yu Y."/>
            <person name="Zhang B."/>
            <person name="Zhuang S."/>
            <person name="Wei H."/>
            <person name="Liu B."/>
            <person name="Lei M."/>
            <person name="Yu H."/>
            <person name="Li Y."/>
            <person name="Xu H."/>
            <person name="Wei S."/>
            <person name="He X."/>
            <person name="Fang L."/>
            <person name="Zhang Z."/>
            <person name="Zhang Y."/>
            <person name="Huang X."/>
            <person name="Su Z."/>
            <person name="Tong W."/>
            <person name="Li J."/>
            <person name="Tong Z."/>
            <person name="Li S."/>
            <person name="Ye J."/>
            <person name="Wang L."/>
            <person name="Fang L."/>
            <person name="Lei T."/>
            <person name="Chen C."/>
            <person name="Chen H."/>
            <person name="Xu Z."/>
            <person name="Li H."/>
            <person name="Huang H."/>
            <person name="Zhang F."/>
            <person name="Xu H."/>
            <person name="Li N."/>
            <person name="Zhao C."/>
            <person name="Li S."/>
            <person name="Dong L."/>
            <person name="Huang Y."/>
            <person name="Li L."/>
            <person name="Xi Y."/>
            <person name="Qi Q."/>
            <person name="Li W."/>
            <person name="Zhang B."/>
            <person name="Hu W."/>
            <person name="Zhang Y."/>
            <person name="Tian X."/>
            <person name="Jiao Y."/>
            <person name="Liang X."/>
            <person name="Jin J."/>
            <person name="Gao L."/>
            <person name="Zheng W."/>
            <person name="Hao B."/>
            <person name="Liu S."/>
            <person name="Wang W."/>
            <person name="Yuan L."/>
            <person name="Cao M."/>
            <person name="McDermott J."/>
            <person name="Samudrala R."/>
            <person name="Wang J."/>
            <person name="Wong G.K."/>
            <person name="Yang H."/>
        </authorList>
    </citation>
    <scope>NUCLEOTIDE SEQUENCE [LARGE SCALE GENOMIC DNA]</scope>
    <source>
        <strain evidence="9">cv. 93-11</strain>
    </source>
</reference>
<dbReference type="GO" id="GO:0016020">
    <property type="term" value="C:membrane"/>
    <property type="evidence" value="ECO:0007669"/>
    <property type="project" value="UniProtKB-SubCell"/>
</dbReference>
<feature type="compositionally biased region" description="Basic and acidic residues" evidence="6">
    <location>
        <begin position="507"/>
        <end position="518"/>
    </location>
</feature>
<evidence type="ECO:0000256" key="4">
    <source>
        <dbReference type="ARBA" id="ARBA00023136"/>
    </source>
</evidence>
<evidence type="ECO:0000256" key="3">
    <source>
        <dbReference type="ARBA" id="ARBA00022786"/>
    </source>
</evidence>
<dbReference type="InterPro" id="IPR011333">
    <property type="entry name" value="SKP1/BTB/POZ_sf"/>
</dbReference>
<keyword evidence="3" id="KW-0833">Ubl conjugation pathway</keyword>
<name>B8AVG5_ORYSI</name>
<dbReference type="OMA" id="ENSRWWG"/>
<feature type="region of interest" description="Disordered" evidence="6">
    <location>
        <begin position="329"/>
        <end position="364"/>
    </location>
</feature>
<dbReference type="Pfam" id="PF16016">
    <property type="entry name" value="VASt"/>
    <property type="match status" value="1"/>
</dbReference>
<accession>B8AVG5</accession>
<dbReference type="EMBL" id="CM000129">
    <property type="protein sequence ID" value="EEC77481.1"/>
    <property type="molecule type" value="Genomic_DNA"/>
</dbReference>
<dbReference type="SUPFAM" id="SSF54695">
    <property type="entry name" value="POZ domain"/>
    <property type="match status" value="1"/>
</dbReference>
<dbReference type="Pfam" id="PF03000">
    <property type="entry name" value="NPH3"/>
    <property type="match status" value="2"/>
</dbReference>
<sequence length="741" mass="79622">MRVMKLGNRPDTFFLSGPVRSVSTDLATDMQILVDGCLFRLHKFPLLSKCMWLQALCVESGEGGGAVELPAFPGGAEAFEACAKFCYGVAVTIGPHNVVAVRCAAARLGMSEAADRGNLAGKLDAFLSSCLLRRWKDALAVLHSTRRYAALCEELGVTSRCVDAVAALAVADPSGDASGAVPAGSSSSSPPWWVRDISELGVDLYWRVMVTVKATGTVHGKAIGDALKAYARRWLPIAAKNHHAAEQPPPAAAAARPCRAGHQEPPPPRREDSASPASKEELTRRVASQLEDANVSDLLIPATPPCAGGALYDVDAVVTILEEFALRQAAASGRPEGSPGRAGRHRRSMSAESGELEGARRSTSMAAASHGAMVRVGKLVDGFLAVVATKDARTPLDKMIAVAEAVPDFARPEHDDLYRAIDTYLRAHPEMDKSSRKKLCRVLNCRKLSEKASMHAAQNELLPLRVVVQVLFFENARAAGLSSGHGNRVAARFPGDVSALLGTGRPRTTEENGKDEQRPAGSVAADGDWSVEGRRDWSVVASRVASLKMRLEEEDGEDAGDEAFVHRTRAGLARSASSRITAAAGSIGDVPLSKEYTLELPIDADLLMGVFDGGPLEAKAMSRAGCLDYAATPWQDARPGVLERHASYKFNRYMSIFGGEVVSTQLRLPSDDGDGWTVYDVITLRNVPFGDFFRYYITLSNNNVETNMTGECAQEYQCFRALGLNVSTCALVVLEWKRRPC</sequence>
<protein>
    <recommendedName>
        <fullName evidence="7">NPH3 domain-containing protein</fullName>
    </recommendedName>
</protein>
<dbReference type="HOGENOM" id="CLU_005994_5_2_1"/>
<evidence type="ECO:0000256" key="2">
    <source>
        <dbReference type="ARBA" id="ARBA00004906"/>
    </source>
</evidence>
<dbReference type="UniPathway" id="UPA00143"/>
<comment type="subcellular location">
    <subcellularLocation>
        <location evidence="1">Membrane</location>
    </subcellularLocation>
</comment>
<organism evidence="8 9">
    <name type="scientific">Oryza sativa subsp. indica</name>
    <name type="common">Rice</name>
    <dbReference type="NCBI Taxonomy" id="39946"/>
    <lineage>
        <taxon>Eukaryota</taxon>
        <taxon>Viridiplantae</taxon>
        <taxon>Streptophyta</taxon>
        <taxon>Embryophyta</taxon>
        <taxon>Tracheophyta</taxon>
        <taxon>Spermatophyta</taxon>
        <taxon>Magnoliopsida</taxon>
        <taxon>Liliopsida</taxon>
        <taxon>Poales</taxon>
        <taxon>Poaceae</taxon>
        <taxon>BOP clade</taxon>
        <taxon>Oryzoideae</taxon>
        <taxon>Oryzeae</taxon>
        <taxon>Oryzinae</taxon>
        <taxon>Oryza</taxon>
        <taxon>Oryza sativa</taxon>
    </lineage>
</organism>
<dbReference type="Proteomes" id="UP000007015">
    <property type="component" value="Chromosome 4"/>
</dbReference>
<dbReference type="Gramene" id="BGIOSGA016606-TA">
    <property type="protein sequence ID" value="BGIOSGA016606-PA"/>
    <property type="gene ID" value="BGIOSGA016606"/>
</dbReference>
<comment type="pathway">
    <text evidence="2">Protein modification; protein ubiquitination.</text>
</comment>
<feature type="compositionally biased region" description="Basic and acidic residues" evidence="6">
    <location>
        <begin position="267"/>
        <end position="284"/>
    </location>
</feature>
<gene>
    <name evidence="8" type="ORF">OsI_16312</name>
</gene>
<dbReference type="GO" id="GO:0016567">
    <property type="term" value="P:protein ubiquitination"/>
    <property type="evidence" value="ECO:0007669"/>
    <property type="project" value="UniProtKB-UniPathway"/>
</dbReference>
<feature type="domain" description="NPH3" evidence="7">
    <location>
        <begin position="191"/>
        <end position="477"/>
    </location>
</feature>
<feature type="region of interest" description="Disordered" evidence="6">
    <location>
        <begin position="500"/>
        <end position="525"/>
    </location>
</feature>
<comment type="similarity">
    <text evidence="5">Belongs to the NPH3 family.</text>
</comment>
<dbReference type="Gene3D" id="3.30.710.10">
    <property type="entry name" value="Potassium Channel Kv1.1, Chain A"/>
    <property type="match status" value="1"/>
</dbReference>
<keyword evidence="9" id="KW-1185">Reference proteome</keyword>
<dbReference type="PANTHER" id="PTHR32370">
    <property type="entry name" value="OS12G0117600 PROTEIN"/>
    <property type="match status" value="1"/>
</dbReference>
<proteinExistence type="inferred from homology"/>
<dbReference type="InterPro" id="IPR027356">
    <property type="entry name" value="NPH3_dom"/>
</dbReference>
<evidence type="ECO:0000313" key="9">
    <source>
        <dbReference type="Proteomes" id="UP000007015"/>
    </source>
</evidence>
<evidence type="ECO:0000256" key="5">
    <source>
        <dbReference type="PROSITE-ProRule" id="PRU00982"/>
    </source>
</evidence>
<evidence type="ECO:0000259" key="7">
    <source>
        <dbReference type="PROSITE" id="PS51649"/>
    </source>
</evidence>
<evidence type="ECO:0000256" key="6">
    <source>
        <dbReference type="SAM" id="MobiDB-lite"/>
    </source>
</evidence>
<keyword evidence="4" id="KW-0472">Membrane</keyword>
<dbReference type="InterPro" id="IPR031968">
    <property type="entry name" value="VASt"/>
</dbReference>
<feature type="region of interest" description="Disordered" evidence="6">
    <location>
        <begin position="242"/>
        <end position="285"/>
    </location>
</feature>
<dbReference type="AlphaFoldDB" id="B8AVG5"/>
<dbReference type="InterPro" id="IPR043454">
    <property type="entry name" value="NPH3/RPT2-like"/>
</dbReference>
<evidence type="ECO:0000313" key="8">
    <source>
        <dbReference type="EMBL" id="EEC77481.1"/>
    </source>
</evidence>
<evidence type="ECO:0000256" key="1">
    <source>
        <dbReference type="ARBA" id="ARBA00004370"/>
    </source>
</evidence>
<dbReference type="PROSITE" id="PS51649">
    <property type="entry name" value="NPH3"/>
    <property type="match status" value="1"/>
</dbReference>